<dbReference type="Proteomes" id="UP001283341">
    <property type="component" value="Unassembled WGS sequence"/>
</dbReference>
<evidence type="ECO:0000313" key="2">
    <source>
        <dbReference type="Proteomes" id="UP001283341"/>
    </source>
</evidence>
<organism evidence="1 2">
    <name type="scientific">Apodospora peruviana</name>
    <dbReference type="NCBI Taxonomy" id="516989"/>
    <lineage>
        <taxon>Eukaryota</taxon>
        <taxon>Fungi</taxon>
        <taxon>Dikarya</taxon>
        <taxon>Ascomycota</taxon>
        <taxon>Pezizomycotina</taxon>
        <taxon>Sordariomycetes</taxon>
        <taxon>Sordariomycetidae</taxon>
        <taxon>Sordariales</taxon>
        <taxon>Lasiosphaeriaceae</taxon>
        <taxon>Apodospora</taxon>
    </lineage>
</organism>
<proteinExistence type="predicted"/>
<protein>
    <submittedName>
        <fullName evidence="1">Uncharacterized protein</fullName>
    </submittedName>
</protein>
<accession>A0AAE0LZG8</accession>
<sequence length="110" mass="11924">MVIEAWVGKGLLHEQGIRLFPNPLELALLCLGLFSPGAAGGHPRELQRTPLRKISSPKGRRVVDFRASSVCVVTSADMVMWLQTVHACSPVPAVCISGIGQPKETRHTRS</sequence>
<evidence type="ECO:0000313" key="1">
    <source>
        <dbReference type="EMBL" id="KAK3312574.1"/>
    </source>
</evidence>
<gene>
    <name evidence="1" type="ORF">B0H66DRAFT_401209</name>
</gene>
<dbReference type="AlphaFoldDB" id="A0AAE0LZG8"/>
<name>A0AAE0LZG8_9PEZI</name>
<keyword evidence="2" id="KW-1185">Reference proteome</keyword>
<reference evidence="1" key="1">
    <citation type="journal article" date="2023" name="Mol. Phylogenet. Evol.">
        <title>Genome-scale phylogeny and comparative genomics of the fungal order Sordariales.</title>
        <authorList>
            <person name="Hensen N."/>
            <person name="Bonometti L."/>
            <person name="Westerberg I."/>
            <person name="Brannstrom I.O."/>
            <person name="Guillou S."/>
            <person name="Cros-Aarteil S."/>
            <person name="Calhoun S."/>
            <person name="Haridas S."/>
            <person name="Kuo A."/>
            <person name="Mondo S."/>
            <person name="Pangilinan J."/>
            <person name="Riley R."/>
            <person name="LaButti K."/>
            <person name="Andreopoulos B."/>
            <person name="Lipzen A."/>
            <person name="Chen C."/>
            <person name="Yan M."/>
            <person name="Daum C."/>
            <person name="Ng V."/>
            <person name="Clum A."/>
            <person name="Steindorff A."/>
            <person name="Ohm R.A."/>
            <person name="Martin F."/>
            <person name="Silar P."/>
            <person name="Natvig D.O."/>
            <person name="Lalanne C."/>
            <person name="Gautier V."/>
            <person name="Ament-Velasquez S.L."/>
            <person name="Kruys A."/>
            <person name="Hutchinson M.I."/>
            <person name="Powell A.J."/>
            <person name="Barry K."/>
            <person name="Miller A.N."/>
            <person name="Grigoriev I.V."/>
            <person name="Debuchy R."/>
            <person name="Gladieux P."/>
            <person name="Hiltunen Thoren M."/>
            <person name="Johannesson H."/>
        </authorList>
    </citation>
    <scope>NUCLEOTIDE SEQUENCE</scope>
    <source>
        <strain evidence="1">CBS 118394</strain>
    </source>
</reference>
<dbReference type="EMBL" id="JAUEDM010000009">
    <property type="protein sequence ID" value="KAK3312574.1"/>
    <property type="molecule type" value="Genomic_DNA"/>
</dbReference>
<comment type="caution">
    <text evidence="1">The sequence shown here is derived from an EMBL/GenBank/DDBJ whole genome shotgun (WGS) entry which is preliminary data.</text>
</comment>
<reference evidence="1" key="2">
    <citation type="submission" date="2023-06" db="EMBL/GenBank/DDBJ databases">
        <authorList>
            <consortium name="Lawrence Berkeley National Laboratory"/>
            <person name="Haridas S."/>
            <person name="Hensen N."/>
            <person name="Bonometti L."/>
            <person name="Westerberg I."/>
            <person name="Brannstrom I.O."/>
            <person name="Guillou S."/>
            <person name="Cros-Aarteil S."/>
            <person name="Calhoun S."/>
            <person name="Kuo A."/>
            <person name="Mondo S."/>
            <person name="Pangilinan J."/>
            <person name="Riley R."/>
            <person name="Labutti K."/>
            <person name="Andreopoulos B."/>
            <person name="Lipzen A."/>
            <person name="Chen C."/>
            <person name="Yanf M."/>
            <person name="Daum C."/>
            <person name="Ng V."/>
            <person name="Clum A."/>
            <person name="Steindorff A."/>
            <person name="Ohm R."/>
            <person name="Martin F."/>
            <person name="Silar P."/>
            <person name="Natvig D."/>
            <person name="Lalanne C."/>
            <person name="Gautier V."/>
            <person name="Ament-Velasquez S.L."/>
            <person name="Kruys A."/>
            <person name="Hutchinson M.I."/>
            <person name="Powell A.J."/>
            <person name="Barry K."/>
            <person name="Miller A.N."/>
            <person name="Grigoriev I.V."/>
            <person name="Debuchy R."/>
            <person name="Gladieux P."/>
            <person name="Thoren M.H."/>
            <person name="Johannesson H."/>
        </authorList>
    </citation>
    <scope>NUCLEOTIDE SEQUENCE</scope>
    <source>
        <strain evidence="1">CBS 118394</strain>
    </source>
</reference>